<keyword evidence="5" id="KW-0443">Lipid metabolism</keyword>
<dbReference type="GO" id="GO:0005811">
    <property type="term" value="C:lipid droplet"/>
    <property type="evidence" value="ECO:0007669"/>
    <property type="project" value="InterPro"/>
</dbReference>
<feature type="domain" description="Squalene cyclase C-terminal" evidence="8">
    <location>
        <begin position="383"/>
        <end position="715"/>
    </location>
</feature>
<dbReference type="GO" id="GO:0016104">
    <property type="term" value="P:triterpenoid biosynthetic process"/>
    <property type="evidence" value="ECO:0007669"/>
    <property type="project" value="InterPro"/>
</dbReference>
<dbReference type="InterPro" id="IPR032696">
    <property type="entry name" value="SQ_cyclase_C"/>
</dbReference>
<keyword evidence="3" id="KW-0677">Repeat</keyword>
<protein>
    <recommendedName>
        <fullName evidence="7">Terpene cyclase/mutase family member</fullName>
        <ecNumber evidence="7">5.4.99.-</ecNumber>
    </recommendedName>
</protein>
<name>A0A2R6PG41_9APHY</name>
<dbReference type="InterPro" id="IPR018333">
    <property type="entry name" value="Squalene_cyclase"/>
</dbReference>
<evidence type="ECO:0000259" key="8">
    <source>
        <dbReference type="Pfam" id="PF13243"/>
    </source>
</evidence>
<evidence type="ECO:0000313" key="10">
    <source>
        <dbReference type="EMBL" id="PSR90589.1"/>
    </source>
</evidence>
<evidence type="ECO:0000259" key="9">
    <source>
        <dbReference type="Pfam" id="PF13249"/>
    </source>
</evidence>
<dbReference type="SFLD" id="SFLDG01016">
    <property type="entry name" value="Prenyltransferase_Like_2"/>
    <property type="match status" value="1"/>
</dbReference>
<dbReference type="OrthoDB" id="21502at2759"/>
<dbReference type="InterPro" id="IPR032697">
    <property type="entry name" value="SQ_cyclase_N"/>
</dbReference>
<dbReference type="Pfam" id="PF13243">
    <property type="entry name" value="SQHop_cyclase_C"/>
    <property type="match status" value="1"/>
</dbReference>
<dbReference type="GO" id="GO:0000250">
    <property type="term" value="F:lanosterol synthase activity"/>
    <property type="evidence" value="ECO:0007669"/>
    <property type="project" value="TreeGrafter"/>
</dbReference>
<dbReference type="STRING" id="98765.A0A2R6PG41"/>
<evidence type="ECO:0000256" key="3">
    <source>
        <dbReference type="ARBA" id="ARBA00022737"/>
    </source>
</evidence>
<evidence type="ECO:0000256" key="5">
    <source>
        <dbReference type="ARBA" id="ARBA00023098"/>
    </source>
</evidence>
<dbReference type="EMBL" id="MLYV02000494">
    <property type="protein sequence ID" value="PSR90589.1"/>
    <property type="molecule type" value="Genomic_DNA"/>
</dbReference>
<dbReference type="Pfam" id="PF13249">
    <property type="entry name" value="SQHop_cyclase_N"/>
    <property type="match status" value="1"/>
</dbReference>
<dbReference type="Gene3D" id="6.20.120.20">
    <property type="match status" value="1"/>
</dbReference>
<evidence type="ECO:0000256" key="1">
    <source>
        <dbReference type="ARBA" id="ARBA00009755"/>
    </source>
</evidence>
<keyword evidence="6 7" id="KW-0413">Isomerase</keyword>
<dbReference type="Gene3D" id="1.50.10.20">
    <property type="match status" value="2"/>
</dbReference>
<dbReference type="PANTHER" id="PTHR11764">
    <property type="entry name" value="TERPENE CYCLASE/MUTASE FAMILY MEMBER"/>
    <property type="match status" value="1"/>
</dbReference>
<dbReference type="FunFam" id="1.50.10.20:FF:000003">
    <property type="entry name" value="Terpene cyclase/mutase family member"/>
    <property type="match status" value="1"/>
</dbReference>
<dbReference type="InterPro" id="IPR008930">
    <property type="entry name" value="Terpenoid_cyclase/PrenylTrfase"/>
</dbReference>
<dbReference type="GO" id="GO:0006696">
    <property type="term" value="P:ergosterol biosynthetic process"/>
    <property type="evidence" value="ECO:0007669"/>
    <property type="project" value="TreeGrafter"/>
</dbReference>
<dbReference type="Proteomes" id="UP000186601">
    <property type="component" value="Unassembled WGS sequence"/>
</dbReference>
<comment type="similarity">
    <text evidence="1 7">Belongs to the terpene cyclase/mutase family.</text>
</comment>
<dbReference type="NCBIfam" id="TIGR01787">
    <property type="entry name" value="squalene_cyclas"/>
    <property type="match status" value="1"/>
</dbReference>
<evidence type="ECO:0000256" key="2">
    <source>
        <dbReference type="ARBA" id="ARBA00022516"/>
    </source>
</evidence>
<dbReference type="CDD" id="cd02892">
    <property type="entry name" value="SQCY_1"/>
    <property type="match status" value="1"/>
</dbReference>
<evidence type="ECO:0000256" key="6">
    <source>
        <dbReference type="ARBA" id="ARBA00023235"/>
    </source>
</evidence>
<evidence type="ECO:0000256" key="4">
    <source>
        <dbReference type="ARBA" id="ARBA00022955"/>
    </source>
</evidence>
<organism evidence="10 11">
    <name type="scientific">Hermanssonia centrifuga</name>
    <dbReference type="NCBI Taxonomy" id="98765"/>
    <lineage>
        <taxon>Eukaryota</taxon>
        <taxon>Fungi</taxon>
        <taxon>Dikarya</taxon>
        <taxon>Basidiomycota</taxon>
        <taxon>Agaricomycotina</taxon>
        <taxon>Agaricomycetes</taxon>
        <taxon>Polyporales</taxon>
        <taxon>Meruliaceae</taxon>
        <taxon>Hermanssonia</taxon>
    </lineage>
</organism>
<dbReference type="AlphaFoldDB" id="A0A2R6PG41"/>
<proteinExistence type="inferred from homology"/>
<comment type="caution">
    <text evidence="10">The sequence shown here is derived from an EMBL/GenBank/DDBJ whole genome shotgun (WGS) entry which is preliminary data.</text>
</comment>
<keyword evidence="4" id="KW-0752">Steroid biosynthesis</keyword>
<evidence type="ECO:0000313" key="11">
    <source>
        <dbReference type="Proteomes" id="UP000186601"/>
    </source>
</evidence>
<accession>A0A2R6PG41</accession>
<reference evidence="10 11" key="1">
    <citation type="submission" date="2018-02" db="EMBL/GenBank/DDBJ databases">
        <title>Genome sequence of the basidiomycete white-rot fungus Phlebia centrifuga.</title>
        <authorList>
            <person name="Granchi Z."/>
            <person name="Peng M."/>
            <person name="de Vries R.P."/>
            <person name="Hilden K."/>
            <person name="Makela M.R."/>
            <person name="Grigoriev I."/>
            <person name="Riley R."/>
        </authorList>
    </citation>
    <scope>NUCLEOTIDE SEQUENCE [LARGE SCALE GENOMIC DNA]</scope>
    <source>
        <strain evidence="10 11">FBCC195</strain>
    </source>
</reference>
<feature type="domain" description="Squalene cyclase N-terminal" evidence="9">
    <location>
        <begin position="85"/>
        <end position="355"/>
    </location>
</feature>
<sequence>MAYNPLQDVPLSGKTQVTDYSRWRLAVTQDGRHTWHYLQNDEECAKWPQVALDKYWLGLPLDLPALPPAKDPLSAARNGYTFYKHLQAEDGHWPGEYGGPMFLMPGLVIGSYVTGMPFKQEEKKEMIRYLLNRAHPDGGWGIHVEGDPTVFGTALNYCVMRILGVNAEHPTLVKARGCLHKLGGAAGIPAWGKFWLSILNVYDWEGNNPVPPELWVFPDWLPFHPHRWWIHTRTVYIPMSYLYGIRYKMEENDLILSLREELYPQNYYSIDWPSQRNNIAAADLYMPHTTVLDTLYLILGAYESCAIPPLRRAALDKCYKLVVNEDENTGYQTLGPVSKMMNLIVRAHVDGTESEAYRLHMETRDDFLWLGADGMMMTGTNGSQLWDIGFISQALVETGLAKEEENRDSLIGALKWLEMAQIKEHPKHFEVSYRHPTKGAWPFSTRTQGYTVSDCTGEGLKAVLYIQNDVAGAPKLVSYRRLADAVDILLGMQNSDGGFASYELIRGPGWLEWLNPAEVFGDIMIEHSYPECTTSVITALSIFKKHYPDYRHKDIERTIHRAVEFLHKSQRPEGGWFGSWGICFTYATQFALESLSLVGETFETSEYARKACKFLISKQRADGGWGESYKSCEVGKWVEHAGTQVVQTCWATMALMYAEYPDPEPIERAVKLVMSRQRADGSWAQEAIEGVFNKNVAIAYPNFKFSFTIWMLGRAHHYLENLKNKANGAVGST</sequence>
<dbReference type="SUPFAM" id="SSF48239">
    <property type="entry name" value="Terpenoid cyclases/Protein prenyltransferases"/>
    <property type="match status" value="2"/>
</dbReference>
<keyword evidence="11" id="KW-1185">Reference proteome</keyword>
<gene>
    <name evidence="10" type="ORF">PHLCEN_2v4882</name>
</gene>
<keyword evidence="2" id="KW-0444">Lipid biosynthesis</keyword>
<evidence type="ECO:0000256" key="7">
    <source>
        <dbReference type="RuleBase" id="RU362003"/>
    </source>
</evidence>
<dbReference type="PANTHER" id="PTHR11764:SF20">
    <property type="entry name" value="LANOSTEROL SYNTHASE"/>
    <property type="match status" value="1"/>
</dbReference>
<dbReference type="EC" id="5.4.99.-" evidence="7"/>